<protein>
    <submittedName>
        <fullName evidence="5">GntR family transcriptional regulator</fullName>
    </submittedName>
</protein>
<gene>
    <name evidence="5" type="ORF">FB468_1993</name>
</gene>
<feature type="domain" description="HTH gntR-type" evidence="4">
    <location>
        <begin position="24"/>
        <end position="94"/>
    </location>
</feature>
<dbReference type="AlphaFoldDB" id="A0A542Y7D3"/>
<dbReference type="InterPro" id="IPR000524">
    <property type="entry name" value="Tscrpt_reg_HTH_GntR"/>
</dbReference>
<accession>A0A542Y7D3</accession>
<dbReference type="GO" id="GO:0003677">
    <property type="term" value="F:DNA binding"/>
    <property type="evidence" value="ECO:0007669"/>
    <property type="project" value="UniProtKB-KW"/>
</dbReference>
<dbReference type="InterPro" id="IPR008920">
    <property type="entry name" value="TF_FadR/GntR_C"/>
</dbReference>
<dbReference type="GO" id="GO:0003700">
    <property type="term" value="F:DNA-binding transcription factor activity"/>
    <property type="evidence" value="ECO:0007669"/>
    <property type="project" value="InterPro"/>
</dbReference>
<keyword evidence="3" id="KW-0804">Transcription</keyword>
<evidence type="ECO:0000259" key="4">
    <source>
        <dbReference type="PROSITE" id="PS50949"/>
    </source>
</evidence>
<dbReference type="SUPFAM" id="SSF48008">
    <property type="entry name" value="GntR ligand-binding domain-like"/>
    <property type="match status" value="1"/>
</dbReference>
<dbReference type="Pfam" id="PF00392">
    <property type="entry name" value="GntR"/>
    <property type="match status" value="1"/>
</dbReference>
<dbReference type="Proteomes" id="UP000319094">
    <property type="component" value="Unassembled WGS sequence"/>
</dbReference>
<reference evidence="5 6" key="1">
    <citation type="submission" date="2019-06" db="EMBL/GenBank/DDBJ databases">
        <title>Sequencing the genomes of 1000 actinobacteria strains.</title>
        <authorList>
            <person name="Klenk H.-P."/>
        </authorList>
    </citation>
    <scope>NUCLEOTIDE SEQUENCE [LARGE SCALE GENOMIC DNA]</scope>
    <source>
        <strain evidence="5 6">DSM 8803</strain>
    </source>
</reference>
<comment type="caution">
    <text evidence="5">The sequence shown here is derived from an EMBL/GenBank/DDBJ whole genome shotgun (WGS) entry which is preliminary data.</text>
</comment>
<dbReference type="SUPFAM" id="SSF46785">
    <property type="entry name" value="Winged helix' DNA-binding domain"/>
    <property type="match status" value="1"/>
</dbReference>
<organism evidence="5 6">
    <name type="scientific">Leucobacter komagatae</name>
    <dbReference type="NCBI Taxonomy" id="55969"/>
    <lineage>
        <taxon>Bacteria</taxon>
        <taxon>Bacillati</taxon>
        <taxon>Actinomycetota</taxon>
        <taxon>Actinomycetes</taxon>
        <taxon>Micrococcales</taxon>
        <taxon>Microbacteriaceae</taxon>
        <taxon>Leucobacter</taxon>
    </lineage>
</organism>
<evidence type="ECO:0000256" key="2">
    <source>
        <dbReference type="ARBA" id="ARBA00023125"/>
    </source>
</evidence>
<dbReference type="RefSeq" id="WP_246055839.1">
    <property type="nucleotide sequence ID" value="NZ_BAAAUY010000001.1"/>
</dbReference>
<dbReference type="SMART" id="SM00345">
    <property type="entry name" value="HTH_GNTR"/>
    <property type="match status" value="1"/>
</dbReference>
<evidence type="ECO:0000313" key="5">
    <source>
        <dbReference type="EMBL" id="TQL43955.1"/>
    </source>
</evidence>
<dbReference type="InterPro" id="IPR036390">
    <property type="entry name" value="WH_DNA-bd_sf"/>
</dbReference>
<dbReference type="Gene3D" id="1.10.10.10">
    <property type="entry name" value="Winged helix-like DNA-binding domain superfamily/Winged helix DNA-binding domain"/>
    <property type="match status" value="1"/>
</dbReference>
<evidence type="ECO:0000256" key="3">
    <source>
        <dbReference type="ARBA" id="ARBA00023163"/>
    </source>
</evidence>
<keyword evidence="1" id="KW-0805">Transcription regulation</keyword>
<proteinExistence type="predicted"/>
<dbReference type="PANTHER" id="PTHR43537">
    <property type="entry name" value="TRANSCRIPTIONAL REGULATOR, GNTR FAMILY"/>
    <property type="match status" value="1"/>
</dbReference>
<dbReference type="InterPro" id="IPR036388">
    <property type="entry name" value="WH-like_DNA-bd_sf"/>
</dbReference>
<dbReference type="CDD" id="cd07377">
    <property type="entry name" value="WHTH_GntR"/>
    <property type="match status" value="1"/>
</dbReference>
<dbReference type="PANTHER" id="PTHR43537:SF24">
    <property type="entry name" value="GLUCONATE OPERON TRANSCRIPTIONAL REPRESSOR"/>
    <property type="match status" value="1"/>
</dbReference>
<evidence type="ECO:0000256" key="1">
    <source>
        <dbReference type="ARBA" id="ARBA00023015"/>
    </source>
</evidence>
<dbReference type="EMBL" id="VFON01000001">
    <property type="protein sequence ID" value="TQL43955.1"/>
    <property type="molecule type" value="Genomic_DNA"/>
</dbReference>
<sequence>MTTHVPAATPSRLRTAAFAPIGEEGRTDMVVSRLVQAISVGAFTEGERLPSENELSTLLGVAVVTVREALSELRHRDLIETRRGRNGGSFVRPSLAAVEEVNARTLLQESRVAIADLGVHYEVVSAACAEYACLRATDEELEIVAAVLSESRDAPVAEWRRRITEAQLELAALSQSVRLTNEHVRLQTEFTPLLALQDLDDVARRQTHEAIVTQVDATRAGDVPAARAAVRESVRGSVRWLIAFRDELLAGSRDSDLRGTLEARRRRREREKRDEQ</sequence>
<dbReference type="Gene3D" id="1.20.120.530">
    <property type="entry name" value="GntR ligand-binding domain-like"/>
    <property type="match status" value="1"/>
</dbReference>
<dbReference type="Pfam" id="PF07729">
    <property type="entry name" value="FCD"/>
    <property type="match status" value="1"/>
</dbReference>
<keyword evidence="2" id="KW-0238">DNA-binding</keyword>
<dbReference type="InterPro" id="IPR011711">
    <property type="entry name" value="GntR_C"/>
</dbReference>
<name>A0A542Y7D3_9MICO</name>
<keyword evidence="6" id="KW-1185">Reference proteome</keyword>
<evidence type="ECO:0000313" key="6">
    <source>
        <dbReference type="Proteomes" id="UP000319094"/>
    </source>
</evidence>
<dbReference type="PROSITE" id="PS50949">
    <property type="entry name" value="HTH_GNTR"/>
    <property type="match status" value="1"/>
</dbReference>